<accession>A0AAE1EJY6</accession>
<reference evidence="1" key="1">
    <citation type="submission" date="2023-10" db="EMBL/GenBank/DDBJ databases">
        <title>Genome assemblies of two species of porcelain crab, Petrolisthes cinctipes and Petrolisthes manimaculis (Anomura: Porcellanidae).</title>
        <authorList>
            <person name="Angst P."/>
        </authorList>
    </citation>
    <scope>NUCLEOTIDE SEQUENCE</scope>
    <source>
        <strain evidence="1">PB745_01</strain>
        <tissue evidence="1">Gill</tissue>
    </source>
</reference>
<sequence length="128" mass="14124">MVLRVVFGTKGSRQCRKQRNRSKYWSCYTQYIIKVRKLSKQRGSGRTVQGVGTDWEGDGDGLGWEWGRTGMGVGTDWDGSGDGLGWEWGRTGMGVGTDWEGDGDGDGSDSFPTMLLLHPKATHTHNPI</sequence>
<dbReference type="EMBL" id="JAWQEG010007588">
    <property type="protein sequence ID" value="KAK3852101.1"/>
    <property type="molecule type" value="Genomic_DNA"/>
</dbReference>
<dbReference type="AlphaFoldDB" id="A0AAE1EJY6"/>
<evidence type="ECO:0000313" key="2">
    <source>
        <dbReference type="Proteomes" id="UP001286313"/>
    </source>
</evidence>
<keyword evidence="2" id="KW-1185">Reference proteome</keyword>
<proteinExistence type="predicted"/>
<comment type="caution">
    <text evidence="1">The sequence shown here is derived from an EMBL/GenBank/DDBJ whole genome shotgun (WGS) entry which is preliminary data.</text>
</comment>
<dbReference type="Proteomes" id="UP001286313">
    <property type="component" value="Unassembled WGS sequence"/>
</dbReference>
<evidence type="ECO:0000313" key="1">
    <source>
        <dbReference type="EMBL" id="KAK3852101.1"/>
    </source>
</evidence>
<name>A0AAE1EJY6_PETCI</name>
<protein>
    <submittedName>
        <fullName evidence="1">Uncharacterized protein</fullName>
    </submittedName>
</protein>
<gene>
    <name evidence="1" type="ORF">Pcinc_041299</name>
</gene>
<organism evidence="1 2">
    <name type="scientific">Petrolisthes cinctipes</name>
    <name type="common">Flat porcelain crab</name>
    <dbReference type="NCBI Taxonomy" id="88211"/>
    <lineage>
        <taxon>Eukaryota</taxon>
        <taxon>Metazoa</taxon>
        <taxon>Ecdysozoa</taxon>
        <taxon>Arthropoda</taxon>
        <taxon>Crustacea</taxon>
        <taxon>Multicrustacea</taxon>
        <taxon>Malacostraca</taxon>
        <taxon>Eumalacostraca</taxon>
        <taxon>Eucarida</taxon>
        <taxon>Decapoda</taxon>
        <taxon>Pleocyemata</taxon>
        <taxon>Anomura</taxon>
        <taxon>Galatheoidea</taxon>
        <taxon>Porcellanidae</taxon>
        <taxon>Petrolisthes</taxon>
    </lineage>
</organism>